<name>A0A8T8SHD6_9BASI</name>
<reference evidence="2" key="2">
    <citation type="journal article" date="2019" name="IMA Fungus">
        <title>Genome sequencing and comparison of five Tilletia species to identify candidate genes for the detection of regulated species infecting wheat.</title>
        <authorList>
            <person name="Nguyen H.D.T."/>
            <person name="Sultana T."/>
            <person name="Kesanakurti P."/>
            <person name="Hambleton S."/>
        </authorList>
    </citation>
    <scope>NUCLEOTIDE SEQUENCE</scope>
    <source>
        <strain evidence="2">DAOMC 236416</strain>
    </source>
</reference>
<dbReference type="EMBL" id="LWDF02001122">
    <property type="protein sequence ID" value="KAE8240270.1"/>
    <property type="molecule type" value="Genomic_DNA"/>
</dbReference>
<sequence length="159" mass="17430">MDTEGKEQSPREFASLPPSTVTYTPSNPNPVRVCTPVASSPELEHGSPPSAQHDLPTRSESNTSGASSVYRDDDSATLLAAMLRSPLGSTVMRISSVHRKPGRRWKLDFSAPSIRQDNPSSGGRREQALQRRSEAQLLRRFTSLHITDDSMPTNPTKMS</sequence>
<keyword evidence="3" id="KW-1185">Reference proteome</keyword>
<evidence type="ECO:0000256" key="1">
    <source>
        <dbReference type="SAM" id="MobiDB-lite"/>
    </source>
</evidence>
<reference evidence="2" key="1">
    <citation type="submission" date="2016-04" db="EMBL/GenBank/DDBJ databases">
        <authorList>
            <person name="Nguyen H.D."/>
            <person name="Samba Siva P."/>
            <person name="Cullis J."/>
            <person name="Levesque C.A."/>
            <person name="Hambleton S."/>
        </authorList>
    </citation>
    <scope>NUCLEOTIDE SEQUENCE</scope>
    <source>
        <strain evidence="2">DAOMC 236416</strain>
    </source>
</reference>
<dbReference type="Proteomes" id="UP000077521">
    <property type="component" value="Unassembled WGS sequence"/>
</dbReference>
<feature type="compositionally biased region" description="Polar residues" evidence="1">
    <location>
        <begin position="58"/>
        <end position="67"/>
    </location>
</feature>
<feature type="region of interest" description="Disordered" evidence="1">
    <location>
        <begin position="98"/>
        <end position="131"/>
    </location>
</feature>
<evidence type="ECO:0000313" key="3">
    <source>
        <dbReference type="Proteomes" id="UP000077521"/>
    </source>
</evidence>
<accession>A0A8T8SHD6</accession>
<proteinExistence type="predicted"/>
<protein>
    <submittedName>
        <fullName evidence="2">Uncharacterized protein</fullName>
    </submittedName>
</protein>
<feature type="compositionally biased region" description="Polar residues" evidence="1">
    <location>
        <begin position="17"/>
        <end position="26"/>
    </location>
</feature>
<comment type="caution">
    <text evidence="2">The sequence shown here is derived from an EMBL/GenBank/DDBJ whole genome shotgun (WGS) entry which is preliminary data.</text>
</comment>
<feature type="compositionally biased region" description="Basic and acidic residues" evidence="1">
    <location>
        <begin position="1"/>
        <end position="10"/>
    </location>
</feature>
<evidence type="ECO:0000313" key="2">
    <source>
        <dbReference type="EMBL" id="KAE8240270.1"/>
    </source>
</evidence>
<gene>
    <name evidence="2" type="ORF">A4X13_0g7876</name>
</gene>
<organism evidence="2 3">
    <name type="scientific">Tilletia indica</name>
    <dbReference type="NCBI Taxonomy" id="43049"/>
    <lineage>
        <taxon>Eukaryota</taxon>
        <taxon>Fungi</taxon>
        <taxon>Dikarya</taxon>
        <taxon>Basidiomycota</taxon>
        <taxon>Ustilaginomycotina</taxon>
        <taxon>Exobasidiomycetes</taxon>
        <taxon>Tilletiales</taxon>
        <taxon>Tilletiaceae</taxon>
        <taxon>Tilletia</taxon>
    </lineage>
</organism>
<feature type="region of interest" description="Disordered" evidence="1">
    <location>
        <begin position="1"/>
        <end position="74"/>
    </location>
</feature>
<dbReference type="AlphaFoldDB" id="A0A8T8SHD6"/>